<evidence type="ECO:0000259" key="3">
    <source>
        <dbReference type="Pfam" id="PF04213"/>
    </source>
</evidence>
<dbReference type="InterPro" id="IPR007331">
    <property type="entry name" value="Htaa"/>
</dbReference>
<protein>
    <submittedName>
        <fullName evidence="4">Hemin receptor</fullName>
    </submittedName>
</protein>
<feature type="transmembrane region" description="Helical" evidence="1">
    <location>
        <begin position="267"/>
        <end position="289"/>
    </location>
</feature>
<feature type="chain" id="PRO_5043549354" evidence="2">
    <location>
        <begin position="26"/>
        <end position="302"/>
    </location>
</feature>
<evidence type="ECO:0000313" key="4">
    <source>
        <dbReference type="EMBL" id="AFK16107.1"/>
    </source>
</evidence>
<evidence type="ECO:0000256" key="2">
    <source>
        <dbReference type="SAM" id="SignalP"/>
    </source>
</evidence>
<feature type="domain" description="Htaa" evidence="3">
    <location>
        <begin position="35"/>
        <end position="158"/>
    </location>
</feature>
<dbReference type="Pfam" id="PF04213">
    <property type="entry name" value="HtaA"/>
    <property type="match status" value="1"/>
</dbReference>
<reference evidence="4 5" key="1">
    <citation type="journal article" date="2013" name="J. Biotechnol.">
        <title>Genome sequence of Corynebacterium pseudotuberculosis biovar equi strain 258 and prediction of antigenic targets to improve biotechnological vaccine production.</title>
        <authorList>
            <person name="Soares S.C."/>
            <person name="Trost E."/>
            <person name="Ramos R.T."/>
            <person name="Carneiro A.R."/>
            <person name="Santos A.R."/>
            <person name="Pinto A.C."/>
            <person name="Barbosa E."/>
            <person name="Aburjaile F."/>
            <person name="Ali A."/>
            <person name="Diniz C.A."/>
            <person name="Hassan S.S."/>
            <person name="Fiaux K."/>
            <person name="Guimaraes L.C."/>
            <person name="Bakhtiar S.M."/>
            <person name="Pereira U."/>
            <person name="Almeida S.S."/>
            <person name="Abreu V.A."/>
            <person name="Rocha F.S."/>
            <person name="Dorella F.A."/>
            <person name="Miyoshi A."/>
            <person name="Silva A."/>
            <person name="Azevedo V."/>
            <person name="Tauch A."/>
        </authorList>
    </citation>
    <scope>NUCLEOTIDE SEQUENCE [LARGE SCALE GENOMIC DNA]</scope>
    <source>
        <strain evidence="4 5">258</strain>
    </source>
</reference>
<keyword evidence="1" id="KW-1133">Transmembrane helix</keyword>
<dbReference type="RefSeq" id="WP_014523084.1">
    <property type="nucleotide sequence ID" value="NC_017945.3"/>
</dbReference>
<dbReference type="EMBL" id="CP003540">
    <property type="protein sequence ID" value="AFK16107.1"/>
    <property type="molecule type" value="Genomic_DNA"/>
</dbReference>
<keyword evidence="4" id="KW-0675">Receptor</keyword>
<dbReference type="KEGG" id="coe:CP258_02455"/>
<evidence type="ECO:0000313" key="5">
    <source>
        <dbReference type="Proteomes" id="UP000006465"/>
    </source>
</evidence>
<keyword evidence="1" id="KW-0812">Transmembrane</keyword>
<accession>A0AAU8PW57</accession>
<keyword evidence="2" id="KW-0732">Signal</keyword>
<dbReference type="Proteomes" id="UP000006465">
    <property type="component" value="Chromosome"/>
</dbReference>
<name>A0AAU8PW57_CORPS</name>
<organism evidence="4 5">
    <name type="scientific">Corynebacterium pseudotuberculosis 258</name>
    <dbReference type="NCBI Taxonomy" id="1168865"/>
    <lineage>
        <taxon>Bacteria</taxon>
        <taxon>Bacillati</taxon>
        <taxon>Actinomycetota</taxon>
        <taxon>Actinomycetes</taxon>
        <taxon>Mycobacteriales</taxon>
        <taxon>Corynebacteriaceae</taxon>
        <taxon>Corynebacterium</taxon>
    </lineage>
</organism>
<gene>
    <name evidence="4" type="ORF">CP258_02455</name>
</gene>
<keyword evidence="1" id="KW-0472">Membrane</keyword>
<sequence>MFKRLTVPLVATMFAASIAVPQAVASEKCSVEVVGGTLSWGVKHSWRSYIQGPIARGKWETAGAVTEKGTNKSGADFAFMFDVDPHASQVTVDTEGKVTSAEIKTKTSSLTFTGHGDALQSIMKDPYVSIEGQSVKAGSSYEGYYVEGKEMTSYKASDRTEANKKTGTDTFAAGQLQGWKLDNEKLSFSGKNMKYTPKPLTDAKKNIIEGIDILFMGIYNDEYKPEIDDVNVELTVKKDCVIKQNQAAGVAKGNSSKDASLGDFPKIWSIVLGVAGLAATVAILFQVLVKSGLLRNLPFIQK</sequence>
<proteinExistence type="predicted"/>
<dbReference type="AlphaFoldDB" id="A0AAU8PW57"/>
<feature type="signal peptide" evidence="2">
    <location>
        <begin position="1"/>
        <end position="25"/>
    </location>
</feature>
<evidence type="ECO:0000256" key="1">
    <source>
        <dbReference type="SAM" id="Phobius"/>
    </source>
</evidence>